<reference evidence="1 2" key="1">
    <citation type="journal article" date="2019" name="Genome Biol. Evol.">
        <title>Insights into the evolution of the New World diploid cottons (Gossypium, subgenus Houzingenia) based on genome sequencing.</title>
        <authorList>
            <person name="Grover C.E."/>
            <person name="Arick M.A. 2nd"/>
            <person name="Thrash A."/>
            <person name="Conover J.L."/>
            <person name="Sanders W.S."/>
            <person name="Peterson D.G."/>
            <person name="Frelichowski J.E."/>
            <person name="Scheffler J.A."/>
            <person name="Scheffler B.E."/>
            <person name="Wendel J.F."/>
        </authorList>
    </citation>
    <scope>NUCLEOTIDE SEQUENCE [LARGE SCALE GENOMIC DNA]</scope>
    <source>
        <strain evidence="1">8</strain>
        <tissue evidence="1">Leaf</tissue>
    </source>
</reference>
<protein>
    <submittedName>
        <fullName evidence="1">Uncharacterized protein</fullName>
    </submittedName>
</protein>
<name>A0A7J8PGP5_GOSRA</name>
<comment type="caution">
    <text evidence="1">The sequence shown here is derived from an EMBL/GenBank/DDBJ whole genome shotgun (WGS) entry which is preliminary data.</text>
</comment>
<dbReference type="AlphaFoldDB" id="A0A7J8PGP5"/>
<sequence length="21" mass="1898">MGNGACGALLSVGGIAHLVSA</sequence>
<gene>
    <name evidence="1" type="ORF">Gorai_001433</name>
</gene>
<dbReference type="Proteomes" id="UP000593578">
    <property type="component" value="Unassembled WGS sequence"/>
</dbReference>
<accession>A0A7J8PGP5</accession>
<organism evidence="1 2">
    <name type="scientific">Gossypium raimondii</name>
    <name type="common">Peruvian cotton</name>
    <name type="synonym">Gossypium klotzschianum subsp. raimondii</name>
    <dbReference type="NCBI Taxonomy" id="29730"/>
    <lineage>
        <taxon>Eukaryota</taxon>
        <taxon>Viridiplantae</taxon>
        <taxon>Streptophyta</taxon>
        <taxon>Embryophyta</taxon>
        <taxon>Tracheophyta</taxon>
        <taxon>Spermatophyta</taxon>
        <taxon>Magnoliopsida</taxon>
        <taxon>eudicotyledons</taxon>
        <taxon>Gunneridae</taxon>
        <taxon>Pentapetalae</taxon>
        <taxon>rosids</taxon>
        <taxon>malvids</taxon>
        <taxon>Malvales</taxon>
        <taxon>Malvaceae</taxon>
        <taxon>Malvoideae</taxon>
        <taxon>Gossypium</taxon>
    </lineage>
</organism>
<dbReference type="EMBL" id="JABEZZ010000006">
    <property type="protein sequence ID" value="MBA0588323.1"/>
    <property type="molecule type" value="Genomic_DNA"/>
</dbReference>
<proteinExistence type="predicted"/>
<evidence type="ECO:0000313" key="2">
    <source>
        <dbReference type="Proteomes" id="UP000593578"/>
    </source>
</evidence>
<evidence type="ECO:0000313" key="1">
    <source>
        <dbReference type="EMBL" id="MBA0588323.1"/>
    </source>
</evidence>